<evidence type="ECO:0000259" key="1">
    <source>
        <dbReference type="PROSITE" id="PS50930"/>
    </source>
</evidence>
<dbReference type="EMBL" id="JQBQ01000009">
    <property type="protein sequence ID" value="KRN92422.1"/>
    <property type="molecule type" value="Genomic_DNA"/>
</dbReference>
<reference evidence="2 3" key="1">
    <citation type="journal article" date="2015" name="Genome Announc.">
        <title>Expanding the biotechnology potential of lactobacilli through comparative genomics of 213 strains and associated genera.</title>
        <authorList>
            <person name="Sun Z."/>
            <person name="Harris H.M."/>
            <person name="McCann A."/>
            <person name="Guo C."/>
            <person name="Argimon S."/>
            <person name="Zhang W."/>
            <person name="Yang X."/>
            <person name="Jeffery I.B."/>
            <person name="Cooney J.C."/>
            <person name="Kagawa T.F."/>
            <person name="Liu W."/>
            <person name="Song Y."/>
            <person name="Salvetti E."/>
            <person name="Wrobel A."/>
            <person name="Rasinkangas P."/>
            <person name="Parkhill J."/>
            <person name="Rea M.C."/>
            <person name="O'Sullivan O."/>
            <person name="Ritari J."/>
            <person name="Douillard F.P."/>
            <person name="Paul Ross R."/>
            <person name="Yang R."/>
            <person name="Briner A.E."/>
            <person name="Felis G.E."/>
            <person name="de Vos W.M."/>
            <person name="Barrangou R."/>
            <person name="Klaenhammer T.R."/>
            <person name="Caufield P.W."/>
            <person name="Cui Y."/>
            <person name="Zhang H."/>
            <person name="O'Toole P.W."/>
        </authorList>
    </citation>
    <scope>NUCLEOTIDE SEQUENCE [LARGE SCALE GENOMIC DNA]</scope>
    <source>
        <strain evidence="2 3">DSM 16698</strain>
    </source>
</reference>
<evidence type="ECO:0000313" key="2">
    <source>
        <dbReference type="EMBL" id="KRN92422.1"/>
    </source>
</evidence>
<accession>A0A0R2KXJ7</accession>
<dbReference type="Gene3D" id="2.40.50.1020">
    <property type="entry name" value="LytTr DNA-binding domain"/>
    <property type="match status" value="1"/>
</dbReference>
<feature type="domain" description="HTH LytTR-type" evidence="1">
    <location>
        <begin position="50"/>
        <end position="153"/>
    </location>
</feature>
<dbReference type="PROSITE" id="PS50930">
    <property type="entry name" value="HTH_LYTTR"/>
    <property type="match status" value="1"/>
</dbReference>
<evidence type="ECO:0000313" key="3">
    <source>
        <dbReference type="Proteomes" id="UP000051529"/>
    </source>
</evidence>
<dbReference type="Proteomes" id="UP000051529">
    <property type="component" value="Unassembled WGS sequence"/>
</dbReference>
<comment type="caution">
    <text evidence="2">The sequence shown here is derived from an EMBL/GenBank/DDBJ whole genome shotgun (WGS) entry which is preliminary data.</text>
</comment>
<organism evidence="2 3">
    <name type="scientific">Lactobacillus amylovorus subsp. animalium DSM 16698</name>
    <dbReference type="NCBI Taxonomy" id="695563"/>
    <lineage>
        <taxon>Bacteria</taxon>
        <taxon>Bacillati</taxon>
        <taxon>Bacillota</taxon>
        <taxon>Bacilli</taxon>
        <taxon>Lactobacillales</taxon>
        <taxon>Lactobacillaceae</taxon>
        <taxon>Lactobacillus</taxon>
        <taxon>Lactobacillus amylovorus subsp. animalium</taxon>
    </lineage>
</organism>
<dbReference type="AlphaFoldDB" id="A0A0R2KXJ7"/>
<dbReference type="PANTHER" id="PTHR37299:SF4">
    <property type="entry name" value="TRANSCRIPTIONAL REGULATOR"/>
    <property type="match status" value="1"/>
</dbReference>
<protein>
    <recommendedName>
        <fullName evidence="1">HTH LytTR-type domain-containing protein</fullName>
    </recommendedName>
</protein>
<dbReference type="InterPro" id="IPR007492">
    <property type="entry name" value="LytTR_DNA-bd_dom"/>
</dbReference>
<gene>
    <name evidence="2" type="ORF">IV44_GL001970</name>
</gene>
<name>A0A0R2KXJ7_LACAM</name>
<sequence>MKGMKKLKVKLEIDPDNQESEVIIKANKITPEIERIYRKLQDESSHPDQITGVKDDKAYYLDINQILFFETADKQVMAHTINHSYAVKYKLYELENLLGGQFMRVSKSTILNLDQIYALTKSISNCQIQFHHSYKTVYVSRRYYRELKDKLNERRTY</sequence>
<dbReference type="Pfam" id="PF04397">
    <property type="entry name" value="LytTR"/>
    <property type="match status" value="1"/>
</dbReference>
<dbReference type="GO" id="GO:0003677">
    <property type="term" value="F:DNA binding"/>
    <property type="evidence" value="ECO:0007669"/>
    <property type="project" value="InterPro"/>
</dbReference>
<dbReference type="InterPro" id="IPR046947">
    <property type="entry name" value="LytR-like"/>
</dbReference>
<proteinExistence type="predicted"/>
<dbReference type="GO" id="GO:0000156">
    <property type="term" value="F:phosphorelay response regulator activity"/>
    <property type="evidence" value="ECO:0007669"/>
    <property type="project" value="InterPro"/>
</dbReference>
<dbReference type="SMART" id="SM00850">
    <property type="entry name" value="LytTR"/>
    <property type="match status" value="1"/>
</dbReference>
<dbReference type="PATRIC" id="fig|695563.3.peg.2051"/>
<dbReference type="PANTHER" id="PTHR37299">
    <property type="entry name" value="TRANSCRIPTIONAL REGULATOR-RELATED"/>
    <property type="match status" value="1"/>
</dbReference>